<accession>A0A1Y4VAJ6</accession>
<dbReference type="GO" id="GO:0006352">
    <property type="term" value="P:DNA-templated transcription initiation"/>
    <property type="evidence" value="ECO:0007669"/>
    <property type="project" value="InterPro"/>
</dbReference>
<dbReference type="AlphaFoldDB" id="A0A1Y4VAJ6"/>
<dbReference type="InterPro" id="IPR013325">
    <property type="entry name" value="RNA_pol_sigma_r2"/>
</dbReference>
<dbReference type="SUPFAM" id="SSF88946">
    <property type="entry name" value="Sigma2 domain of RNA polymerase sigma factors"/>
    <property type="match status" value="1"/>
</dbReference>
<dbReference type="SUPFAM" id="SSF88659">
    <property type="entry name" value="Sigma3 and sigma4 domains of RNA polymerase sigma factors"/>
    <property type="match status" value="1"/>
</dbReference>
<dbReference type="Proteomes" id="UP000196036">
    <property type="component" value="Unassembled WGS sequence"/>
</dbReference>
<dbReference type="InterPro" id="IPR036388">
    <property type="entry name" value="WH-like_DNA-bd_sf"/>
</dbReference>
<name>A0A1Y4VAJ6_9BACE</name>
<reference evidence="2" key="1">
    <citation type="submission" date="2017-04" db="EMBL/GenBank/DDBJ databases">
        <title>Function of individual gut microbiota members based on whole genome sequencing of pure cultures obtained from chicken caecum.</title>
        <authorList>
            <person name="Medvecky M."/>
            <person name="Cejkova D."/>
            <person name="Polansky O."/>
            <person name="Karasova D."/>
            <person name="Kubasova T."/>
            <person name="Cizek A."/>
            <person name="Rychlik I."/>
        </authorList>
    </citation>
    <scope>NUCLEOTIDE SEQUENCE [LARGE SCALE GENOMIC DNA]</scope>
    <source>
        <strain evidence="2">An109</strain>
    </source>
</reference>
<dbReference type="GO" id="GO:0003700">
    <property type="term" value="F:DNA-binding transcription factor activity"/>
    <property type="evidence" value="ECO:0007669"/>
    <property type="project" value="InterPro"/>
</dbReference>
<protein>
    <recommendedName>
        <fullName evidence="3">Sigma-70 family RNA polymerase sigma factor</fullName>
    </recommendedName>
</protein>
<evidence type="ECO:0000313" key="1">
    <source>
        <dbReference type="EMBL" id="OUQ67117.1"/>
    </source>
</evidence>
<proteinExistence type="predicted"/>
<sequence>MWGFKSYTDEFYILEIQKENMKVINHFHTYCRDYFRKTYKKLFQEENLEDDFFQESFVKLWKEIRRCSIFVQNNQIYKRNAAGEINLLKCSLRTYLIDITKNDYNQYLRKKEVSARDMEQLLSSKMSEADVTTHTEDLKSKIVSECVMNLPDSCYKIISLFYYEQKNYDEIMEMSDNYTSKDALKTRKYKCMEQLQKRIEEKFNMYNLKPYLHERGNFK</sequence>
<gene>
    <name evidence="1" type="ORF">B5E52_12945</name>
</gene>
<dbReference type="Gene3D" id="1.10.10.10">
    <property type="entry name" value="Winged helix-like DNA-binding domain superfamily/Winged helix DNA-binding domain"/>
    <property type="match status" value="1"/>
</dbReference>
<comment type="caution">
    <text evidence="1">The sequence shown here is derived from an EMBL/GenBank/DDBJ whole genome shotgun (WGS) entry which is preliminary data.</text>
</comment>
<dbReference type="InterPro" id="IPR013324">
    <property type="entry name" value="RNA_pol_sigma_r3/r4-like"/>
</dbReference>
<evidence type="ECO:0008006" key="3">
    <source>
        <dbReference type="Google" id="ProtNLM"/>
    </source>
</evidence>
<dbReference type="EMBL" id="NFLW01000024">
    <property type="protein sequence ID" value="OUQ67117.1"/>
    <property type="molecule type" value="Genomic_DNA"/>
</dbReference>
<organism evidence="1 2">
    <name type="scientific">Bacteroides xylanisolvens</name>
    <dbReference type="NCBI Taxonomy" id="371601"/>
    <lineage>
        <taxon>Bacteria</taxon>
        <taxon>Pseudomonadati</taxon>
        <taxon>Bacteroidota</taxon>
        <taxon>Bacteroidia</taxon>
        <taxon>Bacteroidales</taxon>
        <taxon>Bacteroidaceae</taxon>
        <taxon>Bacteroides</taxon>
    </lineage>
</organism>
<dbReference type="Gene3D" id="1.10.1740.10">
    <property type="match status" value="1"/>
</dbReference>
<evidence type="ECO:0000313" key="2">
    <source>
        <dbReference type="Proteomes" id="UP000196036"/>
    </source>
</evidence>